<reference evidence="3 4" key="1">
    <citation type="submission" date="2017-06" db="EMBL/GenBank/DDBJ databases">
        <authorList>
            <person name="Kim H.J."/>
            <person name="Triplett B.A."/>
        </authorList>
    </citation>
    <scope>NUCLEOTIDE SEQUENCE [LARGE SCALE GENOMIC DNA]</scope>
    <source>
        <strain evidence="3 4">DSM 19307</strain>
    </source>
</reference>
<dbReference type="OrthoDB" id="9811314at2"/>
<keyword evidence="4" id="KW-1185">Reference proteome</keyword>
<dbReference type="PANTHER" id="PTHR11851:SF224">
    <property type="entry name" value="PROCESSING PROTEASE"/>
    <property type="match status" value="1"/>
</dbReference>
<dbReference type="Gene3D" id="3.30.830.10">
    <property type="entry name" value="Metalloenzyme, LuxS/M16 peptidase-like"/>
    <property type="match status" value="2"/>
</dbReference>
<dbReference type="InterPro" id="IPR011765">
    <property type="entry name" value="Pept_M16_N"/>
</dbReference>
<gene>
    <name evidence="3" type="ORF">SAMN05421640_3079</name>
</gene>
<evidence type="ECO:0000313" key="3">
    <source>
        <dbReference type="EMBL" id="SNT27114.1"/>
    </source>
</evidence>
<dbReference type="Pfam" id="PF00675">
    <property type="entry name" value="Peptidase_M16"/>
    <property type="match status" value="1"/>
</dbReference>
<dbReference type="AlphaFoldDB" id="A0A239LC59"/>
<feature type="domain" description="Peptidase M16 N-terminal" evidence="1">
    <location>
        <begin position="60"/>
        <end position="191"/>
    </location>
</feature>
<dbReference type="GO" id="GO:0046872">
    <property type="term" value="F:metal ion binding"/>
    <property type="evidence" value="ECO:0007669"/>
    <property type="project" value="InterPro"/>
</dbReference>
<feature type="domain" description="Peptidase M16 C-terminal" evidence="2">
    <location>
        <begin position="203"/>
        <end position="376"/>
    </location>
</feature>
<dbReference type="Proteomes" id="UP000198393">
    <property type="component" value="Unassembled WGS sequence"/>
</dbReference>
<name>A0A239LC59_EKHLU</name>
<accession>A0A239LC59</accession>
<dbReference type="SUPFAM" id="SSF63411">
    <property type="entry name" value="LuxS/MPP-like metallohydrolase"/>
    <property type="match status" value="2"/>
</dbReference>
<dbReference type="EMBL" id="FZPD01000005">
    <property type="protein sequence ID" value="SNT27114.1"/>
    <property type="molecule type" value="Genomic_DNA"/>
</dbReference>
<organism evidence="3 4">
    <name type="scientific">Ekhidna lutea</name>
    <dbReference type="NCBI Taxonomy" id="447679"/>
    <lineage>
        <taxon>Bacteria</taxon>
        <taxon>Pseudomonadati</taxon>
        <taxon>Bacteroidota</taxon>
        <taxon>Cytophagia</taxon>
        <taxon>Cytophagales</taxon>
        <taxon>Reichenbachiellaceae</taxon>
        <taxon>Ekhidna</taxon>
    </lineage>
</organism>
<dbReference type="Pfam" id="PF05193">
    <property type="entry name" value="Peptidase_M16_C"/>
    <property type="match status" value="1"/>
</dbReference>
<dbReference type="InterPro" id="IPR050361">
    <property type="entry name" value="MPP/UQCRC_Complex"/>
</dbReference>
<dbReference type="InterPro" id="IPR011249">
    <property type="entry name" value="Metalloenz_LuxS/M16"/>
</dbReference>
<dbReference type="InterPro" id="IPR007863">
    <property type="entry name" value="Peptidase_M16_C"/>
</dbReference>
<dbReference type="RefSeq" id="WP_089357762.1">
    <property type="nucleotide sequence ID" value="NZ_FZPD01000005.1"/>
</dbReference>
<evidence type="ECO:0000259" key="2">
    <source>
        <dbReference type="Pfam" id="PF05193"/>
    </source>
</evidence>
<sequence length="461" mass="51096">MKTIFKYIFYIYLIPAMSLAQEKETPPPGGEPKGFTLPAKETFSLENGLKGVMVSWGSIPKATIQIVVKTGNINEGPEQVWLSDLVGDLMQEGSLNRTGNEVADEIASMGGDLSIGVGQHTTTLTASVLYEYVPDAIELMADVLTNPAFPEEELGRLINDQKRQLSVSMTQPQPQAMAQFYASIYPDHAYGRIFPTDEMLDSYTIDDVKSFYNENFGAKRTTVYVAGKFDAEAAKGAIEKSLSGWIEGEEANYPIAEPQLSDNIQMIDRPDAPQSTIMIGLPVADPSNPDYIALDITNSLLGGSFGSRITSNIREDKGYTYSPYSTISDKYKSAVWYEMADVTTDVTGPALREITKEVFKLQDEPPSKEELDGIKNYEAGIYVLQNSTPGGIIGQLSYLDIYDLPESFLTDKVKNIYAVTPEQVSELVKKYIRPEDMKLVIVGDKEKIEEQINEYEKEFGN</sequence>
<protein>
    <submittedName>
        <fullName evidence="3">Predicted Zn-dependent peptidase</fullName>
    </submittedName>
</protein>
<proteinExistence type="predicted"/>
<evidence type="ECO:0000313" key="4">
    <source>
        <dbReference type="Proteomes" id="UP000198393"/>
    </source>
</evidence>
<evidence type="ECO:0000259" key="1">
    <source>
        <dbReference type="Pfam" id="PF00675"/>
    </source>
</evidence>
<dbReference type="PANTHER" id="PTHR11851">
    <property type="entry name" value="METALLOPROTEASE"/>
    <property type="match status" value="1"/>
</dbReference>